<evidence type="ECO:0000256" key="1">
    <source>
        <dbReference type="PIRSR" id="PIRSR613078-1"/>
    </source>
</evidence>
<sequence>MTTQILFIRHGETDWNRIKRIQGHIDIPLATTGVAQARRLAQRLAEEAKQGARLDAIYSSDLQRAQQTAQPIGDALGQPLQLRENLRERSYGAFQGHDSDEIALRFPDEYAQWQTRDPGFAPPEGESHRVFYHRIVHAIEPLVAAHPGGRIACVTHGGVLDCVRRFATGMPLDAPRNYPLLNTSLNIVDYENGRATIVSWADVAHLDAGSADDDGFRKGPASKR</sequence>
<evidence type="ECO:0000313" key="3">
    <source>
        <dbReference type="EMBL" id="KXU90427.1"/>
    </source>
</evidence>
<dbReference type="GO" id="GO:0016791">
    <property type="term" value="F:phosphatase activity"/>
    <property type="evidence" value="ECO:0007669"/>
    <property type="project" value="TreeGrafter"/>
</dbReference>
<evidence type="ECO:0000313" key="4">
    <source>
        <dbReference type="Proteomes" id="UP000075613"/>
    </source>
</evidence>
<protein>
    <submittedName>
        <fullName evidence="3">Phosphoglycerate mutase</fullName>
    </submittedName>
</protein>
<dbReference type="PANTHER" id="PTHR48100">
    <property type="entry name" value="BROAD-SPECIFICITY PHOSPHATASE YOR283W-RELATED"/>
    <property type="match status" value="1"/>
</dbReference>
<dbReference type="CDD" id="cd07067">
    <property type="entry name" value="HP_PGM_like"/>
    <property type="match status" value="1"/>
</dbReference>
<gene>
    <name evidence="3" type="ORF">CI15_04275</name>
</gene>
<feature type="binding site" evidence="2">
    <location>
        <position position="64"/>
    </location>
    <ligand>
        <name>substrate</name>
    </ligand>
</feature>
<keyword evidence="4" id="KW-1185">Reference proteome</keyword>
<name>A0A149PZM4_9BURK</name>
<organism evidence="3 4">
    <name type="scientific">Paraburkholderia monticola</name>
    <dbReference type="NCBI Taxonomy" id="1399968"/>
    <lineage>
        <taxon>Bacteria</taxon>
        <taxon>Pseudomonadati</taxon>
        <taxon>Pseudomonadota</taxon>
        <taxon>Betaproteobacteria</taxon>
        <taxon>Burkholderiales</taxon>
        <taxon>Burkholderiaceae</taxon>
        <taxon>Paraburkholderia</taxon>
    </lineage>
</organism>
<dbReference type="InterPro" id="IPR050275">
    <property type="entry name" value="PGM_Phosphatase"/>
</dbReference>
<dbReference type="Proteomes" id="UP000075613">
    <property type="component" value="Unassembled WGS sequence"/>
</dbReference>
<dbReference type="InterPro" id="IPR029033">
    <property type="entry name" value="His_PPase_superfam"/>
</dbReference>
<feature type="active site" description="Proton donor/acceptor" evidence="1">
    <location>
        <position position="88"/>
    </location>
</feature>
<dbReference type="RefSeq" id="WP_062124625.1">
    <property type="nucleotide sequence ID" value="NZ_LRBG01000003.1"/>
</dbReference>
<dbReference type="EMBL" id="LRBG01000003">
    <property type="protein sequence ID" value="KXU90427.1"/>
    <property type="molecule type" value="Genomic_DNA"/>
</dbReference>
<feature type="active site" description="Tele-phosphohistidine intermediate" evidence="1">
    <location>
        <position position="10"/>
    </location>
</feature>
<feature type="binding site" evidence="2">
    <location>
        <begin position="9"/>
        <end position="16"/>
    </location>
    <ligand>
        <name>substrate</name>
    </ligand>
</feature>
<dbReference type="STRING" id="1399968.CI15_04275"/>
<dbReference type="InterPro" id="IPR013078">
    <property type="entry name" value="His_Pase_superF_clade-1"/>
</dbReference>
<dbReference type="Pfam" id="PF00300">
    <property type="entry name" value="His_Phos_1"/>
    <property type="match status" value="1"/>
</dbReference>
<feature type="binding site" evidence="2">
    <location>
        <begin position="88"/>
        <end position="91"/>
    </location>
    <ligand>
        <name>substrate</name>
    </ligand>
</feature>
<dbReference type="SUPFAM" id="SSF53254">
    <property type="entry name" value="Phosphoglycerate mutase-like"/>
    <property type="match status" value="1"/>
</dbReference>
<proteinExistence type="predicted"/>
<dbReference type="OrthoDB" id="9783269at2"/>
<dbReference type="PANTHER" id="PTHR48100:SF1">
    <property type="entry name" value="HISTIDINE PHOSPHATASE FAMILY PROTEIN-RELATED"/>
    <property type="match status" value="1"/>
</dbReference>
<dbReference type="GO" id="GO:0005737">
    <property type="term" value="C:cytoplasm"/>
    <property type="evidence" value="ECO:0007669"/>
    <property type="project" value="TreeGrafter"/>
</dbReference>
<dbReference type="SMART" id="SM00855">
    <property type="entry name" value="PGAM"/>
    <property type="match status" value="1"/>
</dbReference>
<comment type="caution">
    <text evidence="3">The sequence shown here is derived from an EMBL/GenBank/DDBJ whole genome shotgun (WGS) entry which is preliminary data.</text>
</comment>
<dbReference type="Gene3D" id="3.40.50.1240">
    <property type="entry name" value="Phosphoglycerate mutase-like"/>
    <property type="match status" value="1"/>
</dbReference>
<evidence type="ECO:0000256" key="2">
    <source>
        <dbReference type="PIRSR" id="PIRSR613078-2"/>
    </source>
</evidence>
<dbReference type="AlphaFoldDB" id="A0A149PZM4"/>
<accession>A0A149PZM4</accession>
<reference evidence="3 4" key="1">
    <citation type="journal article" date="2015" name="Int. J. Syst. Evol. Microbiol.">
        <title>Burkholderia monticola sp. nov., isolated from mountain soil.</title>
        <authorList>
            <person name="Baek I."/>
            <person name="Seo B."/>
            <person name="Lee I."/>
            <person name="Yi H."/>
            <person name="Chun J."/>
        </authorList>
    </citation>
    <scope>NUCLEOTIDE SEQUENCE [LARGE SCALE GENOMIC DNA]</scope>
    <source>
        <strain evidence="3 4">JC2948</strain>
    </source>
</reference>